<organism evidence="1 2">
    <name type="scientific">Zalerion maritima</name>
    <dbReference type="NCBI Taxonomy" id="339359"/>
    <lineage>
        <taxon>Eukaryota</taxon>
        <taxon>Fungi</taxon>
        <taxon>Dikarya</taxon>
        <taxon>Ascomycota</taxon>
        <taxon>Pezizomycotina</taxon>
        <taxon>Sordariomycetes</taxon>
        <taxon>Lulworthiomycetidae</taxon>
        <taxon>Lulworthiales</taxon>
        <taxon>Lulworthiaceae</taxon>
        <taxon>Zalerion</taxon>
    </lineage>
</organism>
<proteinExistence type="predicted"/>
<gene>
    <name evidence="1" type="ORF">MKZ38_009137</name>
</gene>
<protein>
    <submittedName>
        <fullName evidence="1">Uncharacterized protein</fullName>
    </submittedName>
</protein>
<evidence type="ECO:0000313" key="2">
    <source>
        <dbReference type="Proteomes" id="UP001201980"/>
    </source>
</evidence>
<evidence type="ECO:0000313" key="1">
    <source>
        <dbReference type="EMBL" id="KAJ2893008.1"/>
    </source>
</evidence>
<name>A0AAD5WNP6_9PEZI</name>
<accession>A0AAD5WNP6</accession>
<keyword evidence="2" id="KW-1185">Reference proteome</keyword>
<dbReference type="EMBL" id="JAKWBI020000674">
    <property type="protein sequence ID" value="KAJ2893008.1"/>
    <property type="molecule type" value="Genomic_DNA"/>
</dbReference>
<dbReference type="Proteomes" id="UP001201980">
    <property type="component" value="Unassembled WGS sequence"/>
</dbReference>
<reference evidence="1" key="1">
    <citation type="submission" date="2022-07" db="EMBL/GenBank/DDBJ databases">
        <title>Draft genome sequence of Zalerion maritima ATCC 34329, a (micro)plastics degrading marine fungus.</title>
        <authorList>
            <person name="Paco A."/>
            <person name="Goncalves M.F.M."/>
            <person name="Rocha-Santos T.A.P."/>
            <person name="Alves A."/>
        </authorList>
    </citation>
    <scope>NUCLEOTIDE SEQUENCE</scope>
    <source>
        <strain evidence="1">ATCC 34329</strain>
    </source>
</reference>
<comment type="caution">
    <text evidence="1">The sequence shown here is derived from an EMBL/GenBank/DDBJ whole genome shotgun (WGS) entry which is preliminary data.</text>
</comment>
<sequence>MSAQVPSSASQLTASNLRAITPSSTLATWERSYDSLEAFRAGHSTPRPDVAEEATRLATLIAKPQQGNPNKQQA</sequence>
<dbReference type="AlphaFoldDB" id="A0AAD5WNP6"/>